<dbReference type="InterPro" id="IPR030923">
    <property type="entry name" value="LptG"/>
</dbReference>
<sequence length="365" mass="39386">MTLSLYIARRFASSFLMMFSGFFAVLFLIEIVEQVRRFSGANLTLAETAELALLKVPESAYRILPMIMILASIALFLALARSSELVVIRAAGRSALRMLAAPLLTALAIGALAVAVLNPIVAGTSKRYEVLSDRHRLGDGNVLSVTREGLWLRQGGEDGQIVIHADRANLDGTTLFGVSFIAFAPESGPVARIDAEMAELTQGAWLLRGAKEWQFALGGNPEREAVQHPQYRLPSDLTADQIRDSFGTPSSIAIWDLPAFITALERAGFSAQKHNVWLQMELALPLLLATMVLVGAGFTMRHARSGRSGTMVLLAVISGFAIFLLRNFAQVLGENGQIPVLIAAWSPPVAAALLSLSLVLHLEDG</sequence>
<comment type="caution">
    <text evidence="7">The sequence shown here is derived from an EMBL/GenBank/DDBJ whole genome shotgun (WGS) entry which is preliminary data.</text>
</comment>
<dbReference type="PANTHER" id="PTHR33529:SF2">
    <property type="entry name" value="LIPOPOLYSACCHARIDE EXPORT SYSTEM PERMEASE PROTEIN LPTG"/>
    <property type="match status" value="1"/>
</dbReference>
<evidence type="ECO:0000256" key="1">
    <source>
        <dbReference type="ARBA" id="ARBA00004651"/>
    </source>
</evidence>
<reference evidence="7 8" key="1">
    <citation type="submission" date="2022-10" db="EMBL/GenBank/DDBJ databases">
        <title>Defluviimonas sp. nov., isolated from ocean surface sediments.</title>
        <authorList>
            <person name="He W."/>
            <person name="Wang L."/>
            <person name="Zhang D.-F."/>
        </authorList>
    </citation>
    <scope>NUCLEOTIDE SEQUENCE [LARGE SCALE GENOMIC DNA]</scope>
    <source>
        <strain evidence="7 8">WL0050</strain>
    </source>
</reference>
<name>A0ABT2ZI69_9RHOB</name>
<keyword evidence="5 6" id="KW-0472">Membrane</keyword>
<keyword evidence="4 6" id="KW-1133">Transmembrane helix</keyword>
<dbReference type="EMBL" id="JAOWKZ010000001">
    <property type="protein sequence ID" value="MCV2870830.1"/>
    <property type="molecule type" value="Genomic_DNA"/>
</dbReference>
<feature type="transmembrane region" description="Helical" evidence="6">
    <location>
        <begin position="312"/>
        <end position="332"/>
    </location>
</feature>
<dbReference type="PANTHER" id="PTHR33529">
    <property type="entry name" value="SLR0882 PROTEIN-RELATED"/>
    <property type="match status" value="1"/>
</dbReference>
<evidence type="ECO:0000256" key="3">
    <source>
        <dbReference type="ARBA" id="ARBA00022692"/>
    </source>
</evidence>
<keyword evidence="8" id="KW-1185">Reference proteome</keyword>
<dbReference type="Proteomes" id="UP001652564">
    <property type="component" value="Unassembled WGS sequence"/>
</dbReference>
<evidence type="ECO:0000313" key="7">
    <source>
        <dbReference type="EMBL" id="MCV2870830.1"/>
    </source>
</evidence>
<organism evidence="7 8">
    <name type="scientific">Albidovulum litorale</name>
    <dbReference type="NCBI Taxonomy" id="2984134"/>
    <lineage>
        <taxon>Bacteria</taxon>
        <taxon>Pseudomonadati</taxon>
        <taxon>Pseudomonadota</taxon>
        <taxon>Alphaproteobacteria</taxon>
        <taxon>Rhodobacterales</taxon>
        <taxon>Paracoccaceae</taxon>
        <taxon>Albidovulum</taxon>
    </lineage>
</organism>
<dbReference type="NCBIfam" id="TIGR04408">
    <property type="entry name" value="LptG_lptG"/>
    <property type="match status" value="1"/>
</dbReference>
<protein>
    <submittedName>
        <fullName evidence="7">LPS export ABC transporter permease LptG</fullName>
    </submittedName>
</protein>
<keyword evidence="3 6" id="KW-0812">Transmembrane</keyword>
<feature type="transmembrane region" description="Helical" evidence="6">
    <location>
        <begin position="12"/>
        <end position="32"/>
    </location>
</feature>
<evidence type="ECO:0000256" key="6">
    <source>
        <dbReference type="SAM" id="Phobius"/>
    </source>
</evidence>
<gene>
    <name evidence="7" type="primary">lptG</name>
    <name evidence="7" type="ORF">OEZ71_00810</name>
</gene>
<feature type="transmembrane region" description="Helical" evidence="6">
    <location>
        <begin position="99"/>
        <end position="121"/>
    </location>
</feature>
<keyword evidence="2" id="KW-1003">Cell membrane</keyword>
<feature type="transmembrane region" description="Helical" evidence="6">
    <location>
        <begin position="282"/>
        <end position="300"/>
    </location>
</feature>
<dbReference type="InterPro" id="IPR005495">
    <property type="entry name" value="LptG/LptF_permease"/>
</dbReference>
<dbReference type="Pfam" id="PF03739">
    <property type="entry name" value="LptF_LptG"/>
    <property type="match status" value="1"/>
</dbReference>
<evidence type="ECO:0000256" key="5">
    <source>
        <dbReference type="ARBA" id="ARBA00023136"/>
    </source>
</evidence>
<proteinExistence type="predicted"/>
<evidence type="ECO:0000256" key="2">
    <source>
        <dbReference type="ARBA" id="ARBA00022475"/>
    </source>
</evidence>
<dbReference type="RefSeq" id="WP_263738033.1">
    <property type="nucleotide sequence ID" value="NZ_JAOWKZ010000001.1"/>
</dbReference>
<feature type="transmembrane region" description="Helical" evidence="6">
    <location>
        <begin position="338"/>
        <end position="360"/>
    </location>
</feature>
<comment type="subcellular location">
    <subcellularLocation>
        <location evidence="1">Cell membrane</location>
        <topology evidence="1">Multi-pass membrane protein</topology>
    </subcellularLocation>
</comment>
<evidence type="ECO:0000313" key="8">
    <source>
        <dbReference type="Proteomes" id="UP001652564"/>
    </source>
</evidence>
<evidence type="ECO:0000256" key="4">
    <source>
        <dbReference type="ARBA" id="ARBA00022989"/>
    </source>
</evidence>
<feature type="transmembrane region" description="Helical" evidence="6">
    <location>
        <begin position="60"/>
        <end position="79"/>
    </location>
</feature>
<accession>A0ABT2ZI69</accession>